<evidence type="ECO:0000313" key="12">
    <source>
        <dbReference type="EMBL" id="KAF7991354.1"/>
    </source>
</evidence>
<keyword evidence="5" id="KW-0809">Transit peptide</keyword>
<evidence type="ECO:0000256" key="2">
    <source>
        <dbReference type="ARBA" id="ARBA00009877"/>
    </source>
</evidence>
<dbReference type="GO" id="GO:0032979">
    <property type="term" value="P:protein insertion into mitochondrial inner membrane from matrix"/>
    <property type="evidence" value="ECO:0007669"/>
    <property type="project" value="TreeGrafter"/>
</dbReference>
<keyword evidence="8 10" id="KW-0472">Membrane</keyword>
<feature type="transmembrane region" description="Helical" evidence="10">
    <location>
        <begin position="171"/>
        <end position="193"/>
    </location>
</feature>
<dbReference type="CDD" id="cd20069">
    <property type="entry name" value="5TM_Oxa1-like"/>
    <property type="match status" value="1"/>
</dbReference>
<feature type="domain" description="Membrane insertase YidC/Oxa/ALB C-terminal" evidence="11">
    <location>
        <begin position="171"/>
        <end position="360"/>
    </location>
</feature>
<dbReference type="GO" id="GO:0032977">
    <property type="term" value="F:membrane insertase activity"/>
    <property type="evidence" value="ECO:0007669"/>
    <property type="project" value="InterPro"/>
</dbReference>
<evidence type="ECO:0000256" key="7">
    <source>
        <dbReference type="ARBA" id="ARBA00023128"/>
    </source>
</evidence>
<keyword evidence="7" id="KW-0496">Mitochondrion</keyword>
<evidence type="ECO:0000256" key="6">
    <source>
        <dbReference type="ARBA" id="ARBA00022989"/>
    </source>
</evidence>
<dbReference type="PANTHER" id="PTHR12428">
    <property type="entry name" value="OXA1"/>
    <property type="match status" value="1"/>
</dbReference>
<evidence type="ECO:0000256" key="9">
    <source>
        <dbReference type="RuleBase" id="RU003945"/>
    </source>
</evidence>
<evidence type="ECO:0000259" key="11">
    <source>
        <dbReference type="Pfam" id="PF02096"/>
    </source>
</evidence>
<comment type="subcellular location">
    <subcellularLocation>
        <location evidence="9">Membrane</location>
        <topology evidence="9">Multi-pass membrane protein</topology>
    </subcellularLocation>
    <subcellularLocation>
        <location evidence="1">Mitochondrion inner membrane</location>
        <topology evidence="1">Multi-pass membrane protein</topology>
    </subcellularLocation>
</comment>
<dbReference type="EMBL" id="JACMRX010000004">
    <property type="protein sequence ID" value="KAF7991354.1"/>
    <property type="molecule type" value="Genomic_DNA"/>
</dbReference>
<dbReference type="InterPro" id="IPR001708">
    <property type="entry name" value="YidC/ALB3/OXA1/COX18"/>
</dbReference>
<evidence type="ECO:0000256" key="8">
    <source>
        <dbReference type="ARBA" id="ARBA00023136"/>
    </source>
</evidence>
<accession>A0A835CQ43</accession>
<reference evidence="12 13" key="1">
    <citation type="submission" date="2020-08" db="EMBL/GenBank/DDBJ databases">
        <title>Aphidius gifuensis genome sequencing and assembly.</title>
        <authorList>
            <person name="Du Z."/>
        </authorList>
    </citation>
    <scope>NUCLEOTIDE SEQUENCE [LARGE SCALE GENOMIC DNA]</scope>
    <source>
        <strain evidence="12">YNYX2018</strain>
        <tissue evidence="12">Adults</tissue>
    </source>
</reference>
<dbReference type="NCBIfam" id="TIGR03592">
    <property type="entry name" value="yidC_oxa1_cterm"/>
    <property type="match status" value="1"/>
</dbReference>
<comment type="caution">
    <text evidence="12">The sequence shown here is derived from an EMBL/GenBank/DDBJ whole genome shotgun (WGS) entry which is preliminary data.</text>
</comment>
<proteinExistence type="inferred from homology"/>
<comment type="similarity">
    <text evidence="2 9">Belongs to the OXA1/ALB3/YidC family.</text>
</comment>
<keyword evidence="13" id="KW-1185">Reference proteome</keyword>
<keyword evidence="6 10" id="KW-1133">Transmembrane helix</keyword>
<keyword evidence="3 9" id="KW-0812">Transmembrane</keyword>
<feature type="transmembrane region" description="Helical" evidence="10">
    <location>
        <begin position="322"/>
        <end position="339"/>
    </location>
</feature>
<dbReference type="Proteomes" id="UP000639338">
    <property type="component" value="Unassembled WGS sequence"/>
</dbReference>
<feature type="transmembrane region" description="Helical" evidence="10">
    <location>
        <begin position="293"/>
        <end position="310"/>
    </location>
</feature>
<dbReference type="Pfam" id="PF02096">
    <property type="entry name" value="60KD_IMP"/>
    <property type="match status" value="1"/>
</dbReference>
<dbReference type="OrthoDB" id="2148490at2759"/>
<dbReference type="GO" id="GO:0005743">
    <property type="term" value="C:mitochondrial inner membrane"/>
    <property type="evidence" value="ECO:0007669"/>
    <property type="project" value="UniProtKB-SubCell"/>
</dbReference>
<dbReference type="InterPro" id="IPR028055">
    <property type="entry name" value="YidC/Oxa/ALB_C"/>
</dbReference>
<evidence type="ECO:0000256" key="10">
    <source>
        <dbReference type="SAM" id="Phobius"/>
    </source>
</evidence>
<organism evidence="12 13">
    <name type="scientific">Aphidius gifuensis</name>
    <name type="common">Parasitoid wasp</name>
    <dbReference type="NCBI Taxonomy" id="684658"/>
    <lineage>
        <taxon>Eukaryota</taxon>
        <taxon>Metazoa</taxon>
        <taxon>Ecdysozoa</taxon>
        <taxon>Arthropoda</taxon>
        <taxon>Hexapoda</taxon>
        <taxon>Insecta</taxon>
        <taxon>Pterygota</taxon>
        <taxon>Neoptera</taxon>
        <taxon>Endopterygota</taxon>
        <taxon>Hymenoptera</taxon>
        <taxon>Apocrita</taxon>
        <taxon>Ichneumonoidea</taxon>
        <taxon>Braconidae</taxon>
        <taxon>Aphidiinae</taxon>
        <taxon>Aphidius</taxon>
    </lineage>
</organism>
<keyword evidence="4" id="KW-0999">Mitochondrion inner membrane</keyword>
<gene>
    <name evidence="12" type="ORF">HCN44_002916</name>
</gene>
<protein>
    <recommendedName>
        <fullName evidence="11">Membrane insertase YidC/Oxa/ALB C-terminal domain-containing protein</fullName>
    </recommendedName>
</protein>
<sequence length="444" mass="49445">MLSRSAICMNHRILSKKLVSSQDIMTYRSIHMTYRITSGLKNKNILNKLSRYSPLLSSSFVRSISDNSSNNVETQTALPSSPSSGIDQAIQETQESTATSAIINNITPESVPTNLFDKIPDAPLPPVVEAIDIIKDAGEASFASIGLGGWSPVGIVQQLLEFVHIGWGIPWWGTIALGTICVRSLMFPLVILAQRNAAKMHNSLPGMQKIQEKITEARNCGDNMEAARATQELMWYMSSHGCNPMKNLIVPICQAPVFISFFFALKGMANLPVDSMRHGGLWWFTDLTIPDPYYILPVVTAASLGLILKIGVDGPKLESMGALRYIIQALPFIILPFTVNFPGAIVWYWTSTNLFSMAQVGILRIPKVRNFFKIAAQVEHPPSVLKPKKNMKQGLQESWTNMRLARELADRQSLDRMQFHKAGRGPIEKTYSYNPTELHKNKKE</sequence>
<name>A0A835CQ43_APHGI</name>
<evidence type="ECO:0000256" key="3">
    <source>
        <dbReference type="ARBA" id="ARBA00022692"/>
    </source>
</evidence>
<dbReference type="AlphaFoldDB" id="A0A835CQ43"/>
<evidence type="ECO:0000256" key="1">
    <source>
        <dbReference type="ARBA" id="ARBA00004448"/>
    </source>
</evidence>
<evidence type="ECO:0000256" key="4">
    <source>
        <dbReference type="ARBA" id="ARBA00022792"/>
    </source>
</evidence>
<dbReference type="PANTHER" id="PTHR12428:SF66">
    <property type="entry name" value="MITOCHONDRIAL INNER MEMBRANE PROTEIN OXA1L"/>
    <property type="match status" value="1"/>
</dbReference>
<evidence type="ECO:0000256" key="5">
    <source>
        <dbReference type="ARBA" id="ARBA00022946"/>
    </source>
</evidence>
<evidence type="ECO:0000313" key="13">
    <source>
        <dbReference type="Proteomes" id="UP000639338"/>
    </source>
</evidence>
<feature type="transmembrane region" description="Helical" evidence="10">
    <location>
        <begin position="248"/>
        <end position="273"/>
    </location>
</feature>